<dbReference type="OrthoDB" id="2898618at2759"/>
<dbReference type="GO" id="GO:0016491">
    <property type="term" value="F:oxidoreductase activity"/>
    <property type="evidence" value="ECO:0007669"/>
    <property type="project" value="UniProtKB-KW"/>
</dbReference>
<name>A0A2J6PXP8_9HELO</name>
<dbReference type="InterPro" id="IPR020904">
    <property type="entry name" value="Sc_DH/Rdtase_CS"/>
</dbReference>
<dbReference type="Proteomes" id="UP000235672">
    <property type="component" value="Unassembled WGS sequence"/>
</dbReference>
<keyword evidence="2" id="KW-0521">NADP</keyword>
<evidence type="ECO:0000313" key="5">
    <source>
        <dbReference type="Proteomes" id="UP000235672"/>
    </source>
</evidence>
<dbReference type="STRING" id="1745343.A0A2J6PXP8"/>
<evidence type="ECO:0000256" key="3">
    <source>
        <dbReference type="ARBA" id="ARBA00023002"/>
    </source>
</evidence>
<protein>
    <submittedName>
        <fullName evidence="4">NAD(P)-binding protein</fullName>
    </submittedName>
</protein>
<evidence type="ECO:0000256" key="2">
    <source>
        <dbReference type="ARBA" id="ARBA00022857"/>
    </source>
</evidence>
<sequence length="285" mass="29661">MATTSIQASNLFNVNGLVAVITGGGSGIGLMMARALASNGAHKVYIVGRRKEVLENASKSVSTNNIIPLVGDVTSKEALSSIVSHISSEVGYINLLVANSGILGPQAAQKITSESTVADFQKAWGESSFEEFADTFKLNTVAAWYTITAFLGLLDAGNKKGNVEQKSQVIATSSIGGFNRNVPGGFAYGQSKAATTHMMKQLATALAPLGIRSNTLAPGLFPSELAAPIIGSGTFPRSQIPLERIGTEEDMAGAILFLTSRAGAYVTGNIMIIDGGRLSMVPATY</sequence>
<dbReference type="CDD" id="cd05233">
    <property type="entry name" value="SDR_c"/>
    <property type="match status" value="1"/>
</dbReference>
<dbReference type="PROSITE" id="PS00061">
    <property type="entry name" value="ADH_SHORT"/>
    <property type="match status" value="1"/>
</dbReference>
<dbReference type="PANTHER" id="PTHR43618:SF18">
    <property type="entry name" value="SHORT CHAIN DEHYDROGENASE_REDUCTASE FAMILY (AFU_ORTHOLOGUE AFUA_5G12480)"/>
    <property type="match status" value="1"/>
</dbReference>
<keyword evidence="3" id="KW-0560">Oxidoreductase</keyword>
<accession>A0A2J6PXP8</accession>
<evidence type="ECO:0000313" key="4">
    <source>
        <dbReference type="EMBL" id="PMD18823.1"/>
    </source>
</evidence>
<dbReference type="Gene3D" id="3.40.50.720">
    <property type="entry name" value="NAD(P)-binding Rossmann-like Domain"/>
    <property type="match status" value="1"/>
</dbReference>
<comment type="similarity">
    <text evidence="1">Belongs to the short-chain dehydrogenases/reductases (SDR) family.</text>
</comment>
<dbReference type="InterPro" id="IPR002347">
    <property type="entry name" value="SDR_fam"/>
</dbReference>
<dbReference type="InterPro" id="IPR036291">
    <property type="entry name" value="NAD(P)-bd_dom_sf"/>
</dbReference>
<dbReference type="PANTHER" id="PTHR43618">
    <property type="entry name" value="7-ALPHA-HYDROXYSTEROID DEHYDROGENASE"/>
    <property type="match status" value="1"/>
</dbReference>
<dbReference type="InterPro" id="IPR052178">
    <property type="entry name" value="Sec_Metab_Biosynth_SDR"/>
</dbReference>
<dbReference type="SUPFAM" id="SSF51735">
    <property type="entry name" value="NAD(P)-binding Rossmann-fold domains"/>
    <property type="match status" value="1"/>
</dbReference>
<dbReference type="EMBL" id="KZ613492">
    <property type="protein sequence ID" value="PMD18823.1"/>
    <property type="molecule type" value="Genomic_DNA"/>
</dbReference>
<reference evidence="4 5" key="1">
    <citation type="submission" date="2016-05" db="EMBL/GenBank/DDBJ databases">
        <title>A degradative enzymes factory behind the ericoid mycorrhizal symbiosis.</title>
        <authorList>
            <consortium name="DOE Joint Genome Institute"/>
            <person name="Martino E."/>
            <person name="Morin E."/>
            <person name="Grelet G."/>
            <person name="Kuo A."/>
            <person name="Kohler A."/>
            <person name="Daghino S."/>
            <person name="Barry K."/>
            <person name="Choi C."/>
            <person name="Cichocki N."/>
            <person name="Clum A."/>
            <person name="Copeland A."/>
            <person name="Hainaut M."/>
            <person name="Haridas S."/>
            <person name="Labutti K."/>
            <person name="Lindquist E."/>
            <person name="Lipzen A."/>
            <person name="Khouja H.-R."/>
            <person name="Murat C."/>
            <person name="Ohm R."/>
            <person name="Olson A."/>
            <person name="Spatafora J."/>
            <person name="Veneault-Fourrey C."/>
            <person name="Henrissat B."/>
            <person name="Grigoriev I."/>
            <person name="Martin F."/>
            <person name="Perotto S."/>
        </authorList>
    </citation>
    <scope>NUCLEOTIDE SEQUENCE [LARGE SCALE GENOMIC DNA]</scope>
    <source>
        <strain evidence="4 5">UAMH 7357</strain>
    </source>
</reference>
<organism evidence="4 5">
    <name type="scientific">Hyaloscypha hepaticicola</name>
    <dbReference type="NCBI Taxonomy" id="2082293"/>
    <lineage>
        <taxon>Eukaryota</taxon>
        <taxon>Fungi</taxon>
        <taxon>Dikarya</taxon>
        <taxon>Ascomycota</taxon>
        <taxon>Pezizomycotina</taxon>
        <taxon>Leotiomycetes</taxon>
        <taxon>Helotiales</taxon>
        <taxon>Hyaloscyphaceae</taxon>
        <taxon>Hyaloscypha</taxon>
    </lineage>
</organism>
<proteinExistence type="inferred from homology"/>
<gene>
    <name evidence="4" type="ORF">NA56DRAFT_647698</name>
</gene>
<keyword evidence="5" id="KW-1185">Reference proteome</keyword>
<dbReference type="PRINTS" id="PR00081">
    <property type="entry name" value="GDHRDH"/>
</dbReference>
<dbReference type="Pfam" id="PF13561">
    <property type="entry name" value="adh_short_C2"/>
    <property type="match status" value="1"/>
</dbReference>
<dbReference type="AlphaFoldDB" id="A0A2J6PXP8"/>
<evidence type="ECO:0000256" key="1">
    <source>
        <dbReference type="ARBA" id="ARBA00006484"/>
    </source>
</evidence>